<gene>
    <name evidence="7" type="ORF">J9259_02605</name>
</gene>
<comment type="catalytic activity">
    <reaction evidence="6">
        <text>3'-dephospho-CoA + GTP = GDP + CoA + H(+)</text>
        <dbReference type="Rhea" id="RHEA:61156"/>
        <dbReference type="ChEBI" id="CHEBI:15378"/>
        <dbReference type="ChEBI" id="CHEBI:37565"/>
        <dbReference type="ChEBI" id="CHEBI:57287"/>
        <dbReference type="ChEBI" id="CHEBI:57328"/>
        <dbReference type="ChEBI" id="CHEBI:58189"/>
        <dbReference type="EC" id="2.7.1.237"/>
    </reaction>
</comment>
<dbReference type="PANTHER" id="PTHR40732:SF1">
    <property type="entry name" value="GTP-DEPENDENT DEPHOSPHO-COA KINASE"/>
    <property type="match status" value="1"/>
</dbReference>
<comment type="pathway">
    <text evidence="6">Cofactor biosynthesis; coenzyme A biosynthesis.</text>
</comment>
<feature type="binding site" evidence="6">
    <location>
        <position position="132"/>
    </location>
    <ligand>
        <name>GTP</name>
        <dbReference type="ChEBI" id="CHEBI:37565"/>
    </ligand>
</feature>
<comment type="similarity">
    <text evidence="6">Belongs to the GTP-dependent DPCK family.</text>
</comment>
<dbReference type="GO" id="GO:0015937">
    <property type="term" value="P:coenzyme A biosynthetic process"/>
    <property type="evidence" value="ECO:0007669"/>
    <property type="project" value="UniProtKB-UniRule"/>
</dbReference>
<evidence type="ECO:0000313" key="7">
    <source>
        <dbReference type="EMBL" id="MBX8631401.1"/>
    </source>
</evidence>
<evidence type="ECO:0000256" key="5">
    <source>
        <dbReference type="ARBA" id="ARBA00023134"/>
    </source>
</evidence>
<proteinExistence type="inferred from homology"/>
<evidence type="ECO:0000313" key="8">
    <source>
        <dbReference type="Proteomes" id="UP000716004"/>
    </source>
</evidence>
<keyword evidence="1 6" id="KW-0808">Transferase</keyword>
<dbReference type="UniPathway" id="UPA00241"/>
<dbReference type="Proteomes" id="UP000716004">
    <property type="component" value="Unassembled WGS sequence"/>
</dbReference>
<keyword evidence="5 6" id="KW-0342">GTP-binding</keyword>
<dbReference type="GO" id="GO:0005525">
    <property type="term" value="F:GTP binding"/>
    <property type="evidence" value="ECO:0007669"/>
    <property type="project" value="UniProtKB-UniRule"/>
</dbReference>
<dbReference type="GO" id="GO:0016301">
    <property type="term" value="F:kinase activity"/>
    <property type="evidence" value="ECO:0007669"/>
    <property type="project" value="UniProtKB-UniRule"/>
</dbReference>
<evidence type="ECO:0000256" key="3">
    <source>
        <dbReference type="ARBA" id="ARBA00022777"/>
    </source>
</evidence>
<keyword evidence="4 6" id="KW-0173">Coenzyme A biosynthesis</keyword>
<feature type="binding site" evidence="6">
    <location>
        <position position="54"/>
    </location>
    <ligand>
        <name>GTP</name>
        <dbReference type="ChEBI" id="CHEBI:37565"/>
    </ligand>
</feature>
<feature type="binding site" evidence="6">
    <location>
        <position position="56"/>
    </location>
    <ligand>
        <name>GTP</name>
        <dbReference type="ChEBI" id="CHEBI:37565"/>
    </ligand>
</feature>
<dbReference type="InterPro" id="IPR007164">
    <property type="entry name" value="GTP-dep_dephospho-CoA_kin"/>
</dbReference>
<evidence type="ECO:0000256" key="6">
    <source>
        <dbReference type="HAMAP-Rule" id="MF_00590"/>
    </source>
</evidence>
<dbReference type="PANTHER" id="PTHR40732">
    <property type="entry name" value="UPF0218 PROTEIN TK1697"/>
    <property type="match status" value="1"/>
</dbReference>
<evidence type="ECO:0000256" key="1">
    <source>
        <dbReference type="ARBA" id="ARBA00022679"/>
    </source>
</evidence>
<dbReference type="EC" id="2.7.1.237" evidence="6"/>
<protein>
    <recommendedName>
        <fullName evidence="6">GTP-dependent dephospho-CoA kinase</fullName>
        <ecNumber evidence="6">2.7.1.237</ecNumber>
    </recommendedName>
    <alternativeName>
        <fullName evidence="6">Dephospho-coenzyme A kinase</fullName>
        <shortName evidence="6">DPCK</shortName>
    </alternativeName>
</protein>
<reference evidence="7" key="1">
    <citation type="submission" date="2021-04" db="EMBL/GenBank/DDBJ databases">
        <title>Genomic insights into ecological role and evolution of a novel Thermoplasmata order Candidatus Sysuiplasmatales.</title>
        <authorList>
            <person name="Yuan Y."/>
        </authorList>
    </citation>
    <scope>NUCLEOTIDE SEQUENCE</scope>
    <source>
        <strain evidence="7">YP2-bin.285</strain>
    </source>
</reference>
<dbReference type="EMBL" id="JAGVSJ010000004">
    <property type="protein sequence ID" value="MBX8631401.1"/>
    <property type="molecule type" value="Genomic_DNA"/>
</dbReference>
<sequence length="184" mass="20408">MANSHSESDEFDLREDLILPESLRRELSKQYRPLVTVEEIRALCDENEVVAVGDMVCYSLISSGFLPRIAVFDFHTRRSEVDRDWISVLLSVPGAQLTVENPQGVLSVALWNALRRAWEFPGRTKIVVRGEEDLAGLASIYLMKGACVVYGLPGLGMTAIRSDENSRKIALSILSGMVPVSSVR</sequence>
<comment type="caution">
    <text evidence="7">The sequence shown here is derived from an EMBL/GenBank/DDBJ whole genome shotgun (WGS) entry which is preliminary data.</text>
</comment>
<comment type="caution">
    <text evidence="6">Lacks conserved residue(s) required for the propagation of feature annotation.</text>
</comment>
<name>A0A8J7YPH9_9ARCH</name>
<dbReference type="HAMAP" id="MF_00590">
    <property type="entry name" value="Dephospho_CoA_kinase_GTP_dep"/>
    <property type="match status" value="1"/>
</dbReference>
<evidence type="ECO:0000256" key="4">
    <source>
        <dbReference type="ARBA" id="ARBA00022993"/>
    </source>
</evidence>
<dbReference type="Pfam" id="PF04019">
    <property type="entry name" value="DUF359"/>
    <property type="match status" value="1"/>
</dbReference>
<comment type="function">
    <text evidence="6">Catalyzes the GTP-dependent phosphorylation of the 3'-hydroxyl group of dephosphocoenzyme A to form coenzyme A (CoA).</text>
</comment>
<evidence type="ECO:0000256" key="2">
    <source>
        <dbReference type="ARBA" id="ARBA00022741"/>
    </source>
</evidence>
<feature type="binding site" evidence="6">
    <location>
        <position position="73"/>
    </location>
    <ligand>
        <name>GTP</name>
        <dbReference type="ChEBI" id="CHEBI:37565"/>
    </ligand>
</feature>
<keyword evidence="2 6" id="KW-0547">Nucleotide-binding</keyword>
<keyword evidence="3 6" id="KW-0418">Kinase</keyword>
<dbReference type="AlphaFoldDB" id="A0A8J7YPH9"/>
<accession>A0A8J7YPH9</accession>
<organism evidence="7 8">
    <name type="scientific">Candidatus Sysuiplasma superficiale</name>
    <dbReference type="NCBI Taxonomy" id="2823368"/>
    <lineage>
        <taxon>Archaea</taxon>
        <taxon>Methanobacteriati</taxon>
        <taxon>Thermoplasmatota</taxon>
        <taxon>Thermoplasmata</taxon>
        <taxon>Candidatus Sysuiplasmatales</taxon>
        <taxon>Candidatus Sysuiplasmataceae</taxon>
        <taxon>Candidatus Sysuiplasma</taxon>
    </lineage>
</organism>